<evidence type="ECO:0000313" key="2">
    <source>
        <dbReference type="EMBL" id="MEQ2711311.1"/>
    </source>
</evidence>
<keyword evidence="3" id="KW-1185">Reference proteome</keyword>
<keyword evidence="1" id="KW-1133">Transmembrane helix</keyword>
<name>A0ABV1IVR5_9FIRM</name>
<proteinExistence type="predicted"/>
<keyword evidence="1" id="KW-0812">Transmembrane</keyword>
<feature type="transmembrane region" description="Helical" evidence="1">
    <location>
        <begin position="13"/>
        <end position="34"/>
    </location>
</feature>
<dbReference type="EMBL" id="JBBNIN010000012">
    <property type="protein sequence ID" value="MEQ2711311.1"/>
    <property type="molecule type" value="Genomic_DNA"/>
</dbReference>
<dbReference type="Proteomes" id="UP001482154">
    <property type="component" value="Unassembled WGS sequence"/>
</dbReference>
<keyword evidence="1" id="KW-0472">Membrane</keyword>
<dbReference type="RefSeq" id="WP_349111061.1">
    <property type="nucleotide sequence ID" value="NZ_JBBNIN010000012.1"/>
</dbReference>
<evidence type="ECO:0000256" key="1">
    <source>
        <dbReference type="SAM" id="Phobius"/>
    </source>
</evidence>
<gene>
    <name evidence="2" type="ORF">AAAU51_09005</name>
</gene>
<evidence type="ECO:0000313" key="3">
    <source>
        <dbReference type="Proteomes" id="UP001482154"/>
    </source>
</evidence>
<sequence length="61" mass="7243">MDHGSLSFDKVKIIFGILQIINLILRMIMTYVLIEKEEYRMKIYKSSSWMLILFVLCTALQ</sequence>
<organism evidence="2 3">
    <name type="scientific">Anaerostipes amylophilus</name>
    <dbReference type="NCBI Taxonomy" id="2981779"/>
    <lineage>
        <taxon>Bacteria</taxon>
        <taxon>Bacillati</taxon>
        <taxon>Bacillota</taxon>
        <taxon>Clostridia</taxon>
        <taxon>Lachnospirales</taxon>
        <taxon>Lachnospiraceae</taxon>
        <taxon>Anaerostipes</taxon>
    </lineage>
</organism>
<comment type="caution">
    <text evidence="2">The sequence shown here is derived from an EMBL/GenBank/DDBJ whole genome shotgun (WGS) entry which is preliminary data.</text>
</comment>
<accession>A0ABV1IVR5</accession>
<reference evidence="2 3" key="1">
    <citation type="submission" date="2024-04" db="EMBL/GenBank/DDBJ databases">
        <title>Human intestinal bacterial collection.</title>
        <authorList>
            <person name="Pauvert C."/>
            <person name="Hitch T.C.A."/>
            <person name="Clavel T."/>
        </authorList>
    </citation>
    <scope>NUCLEOTIDE SEQUENCE [LARGE SCALE GENOMIC DNA]</scope>
    <source>
        <strain evidence="2 3">CLA-AA-H249</strain>
    </source>
</reference>
<protein>
    <submittedName>
        <fullName evidence="2">Uncharacterized protein</fullName>
    </submittedName>
</protein>